<dbReference type="Gene3D" id="1.10.30.20">
    <property type="entry name" value="Bacterial XPD DNA helicase, FeS cluster domain"/>
    <property type="match status" value="1"/>
</dbReference>
<dbReference type="GO" id="GO:0003678">
    <property type="term" value="F:DNA helicase activity"/>
    <property type="evidence" value="ECO:0007669"/>
    <property type="project" value="InterPro"/>
</dbReference>
<feature type="non-terminal residue" evidence="5">
    <location>
        <position position="263"/>
    </location>
</feature>
<dbReference type="Pfam" id="PF06733">
    <property type="entry name" value="DEAD_2"/>
    <property type="match status" value="1"/>
</dbReference>
<evidence type="ECO:0000256" key="2">
    <source>
        <dbReference type="ARBA" id="ARBA00022801"/>
    </source>
</evidence>
<protein>
    <recommendedName>
        <fullName evidence="4">Helicase ATP-binding domain-containing protein</fullName>
    </recommendedName>
</protein>
<accession>X1H0I6</accession>
<dbReference type="PANTHER" id="PTHR11472">
    <property type="entry name" value="DNA REPAIR DEAD HELICASE RAD3/XP-D SUBFAMILY MEMBER"/>
    <property type="match status" value="1"/>
</dbReference>
<dbReference type="InterPro" id="IPR027417">
    <property type="entry name" value="P-loop_NTPase"/>
</dbReference>
<name>X1H0I6_9ZZZZ</name>
<dbReference type="InterPro" id="IPR010614">
    <property type="entry name" value="RAD3-like_helicase_DEAD"/>
</dbReference>
<evidence type="ECO:0000256" key="1">
    <source>
        <dbReference type="ARBA" id="ARBA00022741"/>
    </source>
</evidence>
<dbReference type="AlphaFoldDB" id="X1H0I6"/>
<dbReference type="SUPFAM" id="SSF52540">
    <property type="entry name" value="P-loop containing nucleoside triphosphate hydrolases"/>
    <property type="match status" value="1"/>
</dbReference>
<keyword evidence="2" id="KW-0378">Hydrolase</keyword>
<dbReference type="InterPro" id="IPR042493">
    <property type="entry name" value="XPD_DNA_FeS"/>
</dbReference>
<feature type="domain" description="Helicase ATP-binding" evidence="4">
    <location>
        <begin position="77"/>
        <end position="263"/>
    </location>
</feature>
<dbReference type="GO" id="GO:0003677">
    <property type="term" value="F:DNA binding"/>
    <property type="evidence" value="ECO:0007669"/>
    <property type="project" value="InterPro"/>
</dbReference>
<dbReference type="GO" id="GO:0016818">
    <property type="term" value="F:hydrolase activity, acting on acid anhydrides, in phosphorus-containing anhydrides"/>
    <property type="evidence" value="ECO:0007669"/>
    <property type="project" value="InterPro"/>
</dbReference>
<dbReference type="InterPro" id="IPR014013">
    <property type="entry name" value="Helic_SF1/SF2_ATP-bd_DinG/Rad3"/>
</dbReference>
<comment type="caution">
    <text evidence="5">The sequence shown here is derived from an EMBL/GenBank/DDBJ whole genome shotgun (WGS) entry which is preliminary data.</text>
</comment>
<sequence length="263" mass="30298">MRFCPNCEKVLFPTNNQLYCKGCSLFYVLKNGSLVVKNDNDLLSEINLAGFDDNNFQVEYKKKSDRDTGNSKPQKASYLTFFPYEDFRKDQERIIKQIEKASIEKKNSLLAAPNGTGKTIIALSALLPLAIKKNLKILYLCRTHSQNTRIIKELTKISTHLRNNDINIKVNGLSIRGRNEMCLNEVLLSLKLNPRESMAVCSDLRKNRSCKFFLNLIKKRDQYDNLINISPEIFNKPVDAEDLIKFCMDKKLCPYVLSKFLLK</sequence>
<dbReference type="InterPro" id="IPR045028">
    <property type="entry name" value="DinG/Rad3-like"/>
</dbReference>
<proteinExistence type="predicted"/>
<dbReference type="PANTHER" id="PTHR11472:SF34">
    <property type="entry name" value="REGULATOR OF TELOMERE ELONGATION HELICASE 1"/>
    <property type="match status" value="1"/>
</dbReference>
<evidence type="ECO:0000313" key="5">
    <source>
        <dbReference type="EMBL" id="GAH47369.1"/>
    </source>
</evidence>
<evidence type="ECO:0000259" key="4">
    <source>
        <dbReference type="PROSITE" id="PS51193"/>
    </source>
</evidence>
<dbReference type="GO" id="GO:0005524">
    <property type="term" value="F:ATP binding"/>
    <property type="evidence" value="ECO:0007669"/>
    <property type="project" value="UniProtKB-KW"/>
</dbReference>
<reference evidence="5" key="1">
    <citation type="journal article" date="2014" name="Front. Microbiol.">
        <title>High frequency of phylogenetically diverse reductive dehalogenase-homologous genes in deep subseafloor sedimentary metagenomes.</title>
        <authorList>
            <person name="Kawai M."/>
            <person name="Futagami T."/>
            <person name="Toyoda A."/>
            <person name="Takaki Y."/>
            <person name="Nishi S."/>
            <person name="Hori S."/>
            <person name="Arai W."/>
            <person name="Tsubouchi T."/>
            <person name="Morono Y."/>
            <person name="Uchiyama I."/>
            <person name="Ito T."/>
            <person name="Fujiyama A."/>
            <person name="Inagaki F."/>
            <person name="Takami H."/>
        </authorList>
    </citation>
    <scope>NUCLEOTIDE SEQUENCE</scope>
    <source>
        <strain evidence="5">Expedition CK06-06</strain>
    </source>
</reference>
<organism evidence="5">
    <name type="scientific">marine sediment metagenome</name>
    <dbReference type="NCBI Taxonomy" id="412755"/>
    <lineage>
        <taxon>unclassified sequences</taxon>
        <taxon>metagenomes</taxon>
        <taxon>ecological metagenomes</taxon>
    </lineage>
</organism>
<evidence type="ECO:0000256" key="3">
    <source>
        <dbReference type="ARBA" id="ARBA00022840"/>
    </source>
</evidence>
<dbReference type="InterPro" id="IPR006554">
    <property type="entry name" value="Helicase-like_DEXD_c2"/>
</dbReference>
<dbReference type="Gene3D" id="3.40.50.300">
    <property type="entry name" value="P-loop containing nucleotide triphosphate hydrolases"/>
    <property type="match status" value="1"/>
</dbReference>
<dbReference type="SMART" id="SM00488">
    <property type="entry name" value="DEXDc2"/>
    <property type="match status" value="1"/>
</dbReference>
<dbReference type="PROSITE" id="PS51193">
    <property type="entry name" value="HELICASE_ATP_BIND_2"/>
    <property type="match status" value="1"/>
</dbReference>
<keyword evidence="1" id="KW-0547">Nucleotide-binding</keyword>
<keyword evidence="3" id="KW-0067">ATP-binding</keyword>
<gene>
    <name evidence="5" type="ORF">S03H2_12775</name>
</gene>
<dbReference type="EMBL" id="BARU01006491">
    <property type="protein sequence ID" value="GAH47369.1"/>
    <property type="molecule type" value="Genomic_DNA"/>
</dbReference>